<evidence type="ECO:0000313" key="1">
    <source>
        <dbReference type="EMBL" id="KAG0421366.1"/>
    </source>
</evidence>
<gene>
    <name evidence="1" type="ORF">HPB47_002731</name>
</gene>
<protein>
    <submittedName>
        <fullName evidence="1">Uncharacterized protein</fullName>
    </submittedName>
</protein>
<sequence>MPAAVAAQTPPSSAYGLAYARRCSSGHIERTLVIPPSEAQSFTFSAPSEVPVDQIFTALNSIVDEKGLSHLQHHEGSNFLAGASSTQAAGELVAQVGVLLNNVAVSLEQQHPRPFCPAYKHPRHRFTGTMVLRIETSKAVPNVVYVARHRVMCQYRGMKRVCSRYGPGGHFGAACRTPRCNRSGIFGHGTEGCSSPCSWCGHSHDMSDCTLPRSYSALAPAASPPNPREPSTDIAASPGGTGNAPKPTPNHPQLSCK</sequence>
<accession>A0AC60PM18</accession>
<comment type="caution">
    <text evidence="1">The sequence shown here is derived from an EMBL/GenBank/DDBJ whole genome shotgun (WGS) entry which is preliminary data.</text>
</comment>
<reference evidence="1 2" key="1">
    <citation type="journal article" date="2020" name="Cell">
        <title>Large-Scale Comparative Analyses of Tick Genomes Elucidate Their Genetic Diversity and Vector Capacities.</title>
        <authorList>
            <consortium name="Tick Genome and Microbiome Consortium (TIGMIC)"/>
            <person name="Jia N."/>
            <person name="Wang J."/>
            <person name="Shi W."/>
            <person name="Du L."/>
            <person name="Sun Y."/>
            <person name="Zhan W."/>
            <person name="Jiang J.F."/>
            <person name="Wang Q."/>
            <person name="Zhang B."/>
            <person name="Ji P."/>
            <person name="Bell-Sakyi L."/>
            <person name="Cui X.M."/>
            <person name="Yuan T.T."/>
            <person name="Jiang B.G."/>
            <person name="Yang W.F."/>
            <person name="Lam T.T."/>
            <person name="Chang Q.C."/>
            <person name="Ding S.J."/>
            <person name="Wang X.J."/>
            <person name="Zhu J.G."/>
            <person name="Ruan X.D."/>
            <person name="Zhao L."/>
            <person name="Wei J.T."/>
            <person name="Ye R.Z."/>
            <person name="Que T.C."/>
            <person name="Du C.H."/>
            <person name="Zhou Y.H."/>
            <person name="Cheng J.X."/>
            <person name="Dai P.F."/>
            <person name="Guo W.B."/>
            <person name="Han X.H."/>
            <person name="Huang E.J."/>
            <person name="Li L.F."/>
            <person name="Wei W."/>
            <person name="Gao Y.C."/>
            <person name="Liu J.Z."/>
            <person name="Shao H.Z."/>
            <person name="Wang X."/>
            <person name="Wang C.C."/>
            <person name="Yang T.C."/>
            <person name="Huo Q.B."/>
            <person name="Li W."/>
            <person name="Chen H.Y."/>
            <person name="Chen S.E."/>
            <person name="Zhou L.G."/>
            <person name="Ni X.B."/>
            <person name="Tian J.H."/>
            <person name="Sheng Y."/>
            <person name="Liu T."/>
            <person name="Pan Y.S."/>
            <person name="Xia L.Y."/>
            <person name="Li J."/>
            <person name="Zhao F."/>
            <person name="Cao W.C."/>
        </authorList>
    </citation>
    <scope>NUCLEOTIDE SEQUENCE [LARGE SCALE GENOMIC DNA]</scope>
    <source>
        <strain evidence="1">Iper-2018</strain>
    </source>
</reference>
<dbReference type="EMBL" id="JABSTQ010010376">
    <property type="protein sequence ID" value="KAG0421366.1"/>
    <property type="molecule type" value="Genomic_DNA"/>
</dbReference>
<evidence type="ECO:0000313" key="2">
    <source>
        <dbReference type="Proteomes" id="UP000805193"/>
    </source>
</evidence>
<dbReference type="Proteomes" id="UP000805193">
    <property type="component" value="Unassembled WGS sequence"/>
</dbReference>
<organism evidence="1 2">
    <name type="scientific">Ixodes persulcatus</name>
    <name type="common">Taiga tick</name>
    <dbReference type="NCBI Taxonomy" id="34615"/>
    <lineage>
        <taxon>Eukaryota</taxon>
        <taxon>Metazoa</taxon>
        <taxon>Ecdysozoa</taxon>
        <taxon>Arthropoda</taxon>
        <taxon>Chelicerata</taxon>
        <taxon>Arachnida</taxon>
        <taxon>Acari</taxon>
        <taxon>Parasitiformes</taxon>
        <taxon>Ixodida</taxon>
        <taxon>Ixodoidea</taxon>
        <taxon>Ixodidae</taxon>
        <taxon>Ixodinae</taxon>
        <taxon>Ixodes</taxon>
    </lineage>
</organism>
<keyword evidence="2" id="KW-1185">Reference proteome</keyword>
<proteinExistence type="predicted"/>
<name>A0AC60PM18_IXOPE</name>